<proteinExistence type="inferred from homology"/>
<evidence type="ECO:0000313" key="22">
    <source>
        <dbReference type="EMBL" id="UZA61278.1"/>
    </source>
</evidence>
<evidence type="ECO:0000256" key="15">
    <source>
        <dbReference type="ARBA" id="ARBA00023128"/>
    </source>
</evidence>
<protein>
    <recommendedName>
        <fullName evidence="5">NADH-ubiquinone oxidoreductase chain 2</fullName>
        <ecNumber evidence="4">7.1.1.2</ecNumber>
    </recommendedName>
    <alternativeName>
        <fullName evidence="17">NADH dehydrogenase subunit 2</fullName>
    </alternativeName>
</protein>
<evidence type="ECO:0000256" key="16">
    <source>
        <dbReference type="ARBA" id="ARBA00023136"/>
    </source>
</evidence>
<dbReference type="PANTHER" id="PTHR46552:SF1">
    <property type="entry name" value="NADH-UBIQUINONE OXIDOREDUCTASE CHAIN 2"/>
    <property type="match status" value="1"/>
</dbReference>
<feature type="signal peptide" evidence="20">
    <location>
        <begin position="1"/>
        <end position="21"/>
    </location>
</feature>
<keyword evidence="13" id="KW-0520">NAD</keyword>
<keyword evidence="8 19" id="KW-0812">Transmembrane</keyword>
<evidence type="ECO:0000256" key="13">
    <source>
        <dbReference type="ARBA" id="ARBA00023027"/>
    </source>
</evidence>
<dbReference type="PANTHER" id="PTHR46552">
    <property type="entry name" value="NADH-UBIQUINONE OXIDOREDUCTASE CHAIN 2"/>
    <property type="match status" value="1"/>
</dbReference>
<name>A0A9E8AE89_9CHEL</name>
<keyword evidence="10" id="KW-1278">Translocase</keyword>
<feature type="domain" description="NADH:quinone oxidoreductase/Mrp antiporter transmembrane" evidence="21">
    <location>
        <begin position="21"/>
        <end position="271"/>
    </location>
</feature>
<evidence type="ECO:0000256" key="5">
    <source>
        <dbReference type="ARBA" id="ARBA00021008"/>
    </source>
</evidence>
<evidence type="ECO:0000256" key="9">
    <source>
        <dbReference type="ARBA" id="ARBA00022792"/>
    </source>
</evidence>
<dbReference type="GO" id="GO:0005743">
    <property type="term" value="C:mitochondrial inner membrane"/>
    <property type="evidence" value="ECO:0007669"/>
    <property type="project" value="UniProtKB-SubCell"/>
</dbReference>
<feature type="transmembrane region" description="Helical" evidence="19">
    <location>
        <begin position="115"/>
        <end position="136"/>
    </location>
</feature>
<evidence type="ECO:0000256" key="14">
    <source>
        <dbReference type="ARBA" id="ARBA00023075"/>
    </source>
</evidence>
<evidence type="ECO:0000256" key="17">
    <source>
        <dbReference type="ARBA" id="ARBA00031028"/>
    </source>
</evidence>
<evidence type="ECO:0000256" key="6">
    <source>
        <dbReference type="ARBA" id="ARBA00022448"/>
    </source>
</evidence>
<dbReference type="GO" id="GO:0006120">
    <property type="term" value="P:mitochondrial electron transport, NADH to ubiquinone"/>
    <property type="evidence" value="ECO:0007669"/>
    <property type="project" value="TreeGrafter"/>
</dbReference>
<feature type="transmembrane region" description="Helical" evidence="19">
    <location>
        <begin position="57"/>
        <end position="74"/>
    </location>
</feature>
<dbReference type="InterPro" id="IPR050175">
    <property type="entry name" value="Complex_I_Subunit_2"/>
</dbReference>
<dbReference type="AlphaFoldDB" id="A0A9E8AE89"/>
<feature type="transmembrane region" description="Helical" evidence="19">
    <location>
        <begin position="190"/>
        <end position="208"/>
    </location>
</feature>
<dbReference type="EC" id="7.1.1.2" evidence="4"/>
<comment type="function">
    <text evidence="1">Core subunit of the mitochondrial membrane respiratory chain NADH dehydrogenase (Complex I) that is believed to belong to the minimal assembly required for catalysis. Complex I functions in the transfer of electrons from NADH to the respiratory chain. The immediate electron acceptor for the enzyme is believed to be ubiquinone.</text>
</comment>
<dbReference type="InterPro" id="IPR001750">
    <property type="entry name" value="ND/Mrp_TM"/>
</dbReference>
<reference evidence="22" key="1">
    <citation type="journal article" date="2022" name="Polar Biol.">
        <title>Mitochondrial genomes provide insight into interfamilial relationships within Pycnogonida.</title>
        <authorList>
            <person name="Zehnpfennig J.R."/>
            <person name="Varney R.M."/>
            <person name="Halanych K.M."/>
            <person name="Mahon A.R."/>
        </authorList>
    </citation>
    <scope>NUCLEOTIDE SEQUENCE</scope>
</reference>
<accession>A0A9E8AE89</accession>
<evidence type="ECO:0000256" key="8">
    <source>
        <dbReference type="ARBA" id="ARBA00022692"/>
    </source>
</evidence>
<organism evidence="22">
    <name type="scientific">Endeis sp. JZ-2022</name>
    <dbReference type="NCBI Taxonomy" id="2992007"/>
    <lineage>
        <taxon>Eukaryota</taxon>
        <taxon>Metazoa</taxon>
        <taxon>Ecdysozoa</taxon>
        <taxon>Arthropoda</taxon>
        <taxon>Chelicerata</taxon>
        <taxon>Pycnogonida</taxon>
        <taxon>Pantopoda</taxon>
        <taxon>Endeidae</taxon>
        <taxon>Endeis</taxon>
    </lineage>
</organism>
<dbReference type="GO" id="GO:0008137">
    <property type="term" value="F:NADH dehydrogenase (ubiquinone) activity"/>
    <property type="evidence" value="ECO:0007669"/>
    <property type="project" value="UniProtKB-EC"/>
</dbReference>
<feature type="transmembrane region" description="Helical" evidence="19">
    <location>
        <begin position="259"/>
        <end position="276"/>
    </location>
</feature>
<evidence type="ECO:0000256" key="4">
    <source>
        <dbReference type="ARBA" id="ARBA00012944"/>
    </source>
</evidence>
<evidence type="ECO:0000256" key="19">
    <source>
        <dbReference type="SAM" id="Phobius"/>
    </source>
</evidence>
<evidence type="ECO:0000256" key="12">
    <source>
        <dbReference type="ARBA" id="ARBA00022989"/>
    </source>
</evidence>
<comment type="catalytic activity">
    <reaction evidence="18">
        <text>a ubiquinone + NADH + 5 H(+)(in) = a ubiquinol + NAD(+) + 4 H(+)(out)</text>
        <dbReference type="Rhea" id="RHEA:29091"/>
        <dbReference type="Rhea" id="RHEA-COMP:9565"/>
        <dbReference type="Rhea" id="RHEA-COMP:9566"/>
        <dbReference type="ChEBI" id="CHEBI:15378"/>
        <dbReference type="ChEBI" id="CHEBI:16389"/>
        <dbReference type="ChEBI" id="CHEBI:17976"/>
        <dbReference type="ChEBI" id="CHEBI:57540"/>
        <dbReference type="ChEBI" id="CHEBI:57945"/>
        <dbReference type="EC" id="7.1.1.2"/>
    </reaction>
</comment>
<feature type="transmembrane region" description="Helical" evidence="19">
    <location>
        <begin position="228"/>
        <end position="247"/>
    </location>
</feature>
<gene>
    <name evidence="22" type="primary">nad2</name>
</gene>
<evidence type="ECO:0000256" key="1">
    <source>
        <dbReference type="ARBA" id="ARBA00003257"/>
    </source>
</evidence>
<evidence type="ECO:0000256" key="18">
    <source>
        <dbReference type="ARBA" id="ARBA00049551"/>
    </source>
</evidence>
<feature type="chain" id="PRO_5038965321" description="NADH-ubiquinone oxidoreductase chain 2" evidence="20">
    <location>
        <begin position="22"/>
        <end position="318"/>
    </location>
</feature>
<evidence type="ECO:0000259" key="21">
    <source>
        <dbReference type="Pfam" id="PF00361"/>
    </source>
</evidence>
<geneLocation type="mitochondrion" evidence="22"/>
<keyword evidence="6" id="KW-0813">Transport</keyword>
<keyword evidence="9" id="KW-0999">Mitochondrion inner membrane</keyword>
<sequence>MGKMMAIFMMLILSILWNLSALNWFTMWMSMEMNSMMFIPLLMTNSTQSNTESGMKYFLIQSISSMLFMSSATINTCSMKFTLVVNNFMILSLMMKLGMFPFYFWYADIAPKMDYISMTLLMTIQKMIPFITMSNLTSWNMKMKIMMMMNMVISALLAINHNKIKVILTFSSINQMSWMMASLMINMKTFWVMMLIYSSVLIPINMNMKKMKIMTVTQMKFNSKSENLMFLSLFGLPPMPGFMMKWMITQKFMIMKEKVFPSLMIMTSAITLYYYLRMFMLSSYTKNSKIKVIKNKEKKMKKMPQIMLIPLSLMITSL</sequence>
<evidence type="ECO:0000256" key="20">
    <source>
        <dbReference type="SAM" id="SignalP"/>
    </source>
</evidence>
<evidence type="ECO:0000256" key="7">
    <source>
        <dbReference type="ARBA" id="ARBA00022660"/>
    </source>
</evidence>
<feature type="transmembrane region" description="Helical" evidence="19">
    <location>
        <begin position="81"/>
        <end position="103"/>
    </location>
</feature>
<evidence type="ECO:0000256" key="2">
    <source>
        <dbReference type="ARBA" id="ARBA00004448"/>
    </source>
</evidence>
<keyword evidence="14" id="KW-0830">Ubiquinone</keyword>
<evidence type="ECO:0000256" key="3">
    <source>
        <dbReference type="ARBA" id="ARBA00007012"/>
    </source>
</evidence>
<keyword evidence="11" id="KW-0249">Electron transport</keyword>
<dbReference type="EMBL" id="OK649926">
    <property type="protein sequence ID" value="UZA61278.1"/>
    <property type="molecule type" value="Genomic_DNA"/>
</dbReference>
<keyword evidence="15 22" id="KW-0496">Mitochondrion</keyword>
<evidence type="ECO:0000256" key="11">
    <source>
        <dbReference type="ARBA" id="ARBA00022982"/>
    </source>
</evidence>
<dbReference type="Pfam" id="PF00361">
    <property type="entry name" value="Proton_antipo_M"/>
    <property type="match status" value="1"/>
</dbReference>
<comment type="subcellular location">
    <subcellularLocation>
        <location evidence="2">Mitochondrion inner membrane</location>
        <topology evidence="2">Multi-pass membrane protein</topology>
    </subcellularLocation>
</comment>
<comment type="similarity">
    <text evidence="3">Belongs to the complex I subunit 2 family.</text>
</comment>
<keyword evidence="20" id="KW-0732">Signal</keyword>
<keyword evidence="16 19" id="KW-0472">Membrane</keyword>
<keyword evidence="12 19" id="KW-1133">Transmembrane helix</keyword>
<feature type="transmembrane region" description="Helical" evidence="19">
    <location>
        <begin position="148"/>
        <end position="170"/>
    </location>
</feature>
<evidence type="ECO:0000256" key="10">
    <source>
        <dbReference type="ARBA" id="ARBA00022967"/>
    </source>
</evidence>
<keyword evidence="7" id="KW-0679">Respiratory chain</keyword>